<dbReference type="Proteomes" id="UP000530564">
    <property type="component" value="Unassembled WGS sequence"/>
</dbReference>
<dbReference type="GO" id="GO:0061602">
    <property type="term" value="F:molybdenum cofactor cytidylyltransferase activity"/>
    <property type="evidence" value="ECO:0007669"/>
    <property type="project" value="UniProtKB-EC"/>
</dbReference>
<accession>A0A839ZWF7</accession>
<keyword evidence="3" id="KW-0808">Transferase</keyword>
<dbReference type="SUPFAM" id="SSF53448">
    <property type="entry name" value="Nucleotide-diphospho-sugar transferases"/>
    <property type="match status" value="1"/>
</dbReference>
<dbReference type="AlphaFoldDB" id="A0A839ZWF7"/>
<dbReference type="PANTHER" id="PTHR43777">
    <property type="entry name" value="MOLYBDENUM COFACTOR CYTIDYLYLTRANSFERASE"/>
    <property type="match status" value="1"/>
</dbReference>
<evidence type="ECO:0000259" key="2">
    <source>
        <dbReference type="Pfam" id="PF12804"/>
    </source>
</evidence>
<reference evidence="3 4" key="1">
    <citation type="submission" date="2020-08" db="EMBL/GenBank/DDBJ databases">
        <title>Genomic Encyclopedia of Type Strains, Phase IV (KMG-IV): sequencing the most valuable type-strain genomes for metagenomic binning, comparative biology and taxonomic classification.</title>
        <authorList>
            <person name="Goeker M."/>
        </authorList>
    </citation>
    <scope>NUCLEOTIDE SEQUENCE [LARGE SCALE GENOMIC DNA]</scope>
    <source>
        <strain evidence="3 4">DSM 21793</strain>
    </source>
</reference>
<dbReference type="PANTHER" id="PTHR43777:SF1">
    <property type="entry name" value="MOLYBDENUM COFACTOR CYTIDYLYLTRANSFERASE"/>
    <property type="match status" value="1"/>
</dbReference>
<keyword evidence="4" id="KW-1185">Reference proteome</keyword>
<feature type="domain" description="MobA-like NTP transferase" evidence="2">
    <location>
        <begin position="10"/>
        <end position="176"/>
    </location>
</feature>
<evidence type="ECO:0000313" key="3">
    <source>
        <dbReference type="EMBL" id="MBB3890855.1"/>
    </source>
</evidence>
<name>A0A839ZWF7_9CAUL</name>
<comment type="caution">
    <text evidence="3">The sequence shown here is derived from an EMBL/GenBank/DDBJ whole genome shotgun (WGS) entry which is preliminary data.</text>
</comment>
<dbReference type="RefSeq" id="WP_183771292.1">
    <property type="nucleotide sequence ID" value="NZ_JACIDK010000002.1"/>
</dbReference>
<dbReference type="Gene3D" id="3.90.550.10">
    <property type="entry name" value="Spore Coat Polysaccharide Biosynthesis Protein SpsA, Chain A"/>
    <property type="match status" value="1"/>
</dbReference>
<evidence type="ECO:0000313" key="4">
    <source>
        <dbReference type="Proteomes" id="UP000530564"/>
    </source>
</evidence>
<organism evidence="3 4">
    <name type="scientific">Phenylobacterium haematophilum</name>
    <dbReference type="NCBI Taxonomy" id="98513"/>
    <lineage>
        <taxon>Bacteria</taxon>
        <taxon>Pseudomonadati</taxon>
        <taxon>Pseudomonadota</taxon>
        <taxon>Alphaproteobacteria</taxon>
        <taxon>Caulobacterales</taxon>
        <taxon>Caulobacteraceae</taxon>
        <taxon>Phenylobacterium</taxon>
    </lineage>
</organism>
<keyword evidence="1" id="KW-0460">Magnesium</keyword>
<sequence>MATEAPEFEAVVLAAGAGRRFGGGKLLAPWAGGALLDGALAAAFAAPVRRVIVVTGTAAAQVEAVVRDFAARTGAADRLLVVHADDHEEGMGASLRRAAAELPADCAGAFVFLGDMPRVPHAVLEGLAQAVRAGAPAAAPVFEGRRGHPALIGAGLLPRLLTLNGDAGARAILKDLGAALALVTAPDDGVLFDVDERGDLAGQPRP</sequence>
<keyword evidence="3" id="KW-0548">Nucleotidyltransferase</keyword>
<dbReference type="InterPro" id="IPR025877">
    <property type="entry name" value="MobA-like_NTP_Trfase"/>
</dbReference>
<evidence type="ECO:0000256" key="1">
    <source>
        <dbReference type="ARBA" id="ARBA00022842"/>
    </source>
</evidence>
<dbReference type="InterPro" id="IPR029044">
    <property type="entry name" value="Nucleotide-diphossugar_trans"/>
</dbReference>
<dbReference type="EMBL" id="JACIDK010000002">
    <property type="protein sequence ID" value="MBB3890855.1"/>
    <property type="molecule type" value="Genomic_DNA"/>
</dbReference>
<gene>
    <name evidence="3" type="ORF">GGQ61_001572</name>
</gene>
<dbReference type="Pfam" id="PF12804">
    <property type="entry name" value="NTP_transf_3"/>
    <property type="match status" value="1"/>
</dbReference>
<dbReference type="EC" id="2.7.7.76" evidence="3"/>
<proteinExistence type="predicted"/>
<protein>
    <submittedName>
        <fullName evidence="3">Molybdenum cofactor cytidylyltransferase</fullName>
        <ecNumber evidence="3">2.7.7.76</ecNumber>
    </submittedName>
</protein>